<dbReference type="PANTHER" id="PTHR32063">
    <property type="match status" value="1"/>
</dbReference>
<dbReference type="NCBIfam" id="NF000282">
    <property type="entry name" value="RND_permease_1"/>
    <property type="match status" value="1"/>
</dbReference>
<dbReference type="Proteomes" id="UP000715095">
    <property type="component" value="Unassembled WGS sequence"/>
</dbReference>
<comment type="subcellular location">
    <subcellularLocation>
        <location evidence="1 9">Cell inner membrane</location>
        <topology evidence="1 9">Multi-pass membrane protein</topology>
    </subcellularLocation>
</comment>
<keyword evidence="11" id="KW-1185">Reference proteome</keyword>
<dbReference type="InterPro" id="IPR027463">
    <property type="entry name" value="AcrB_DN_DC_subdom"/>
</dbReference>
<evidence type="ECO:0000256" key="9">
    <source>
        <dbReference type="RuleBase" id="RU364070"/>
    </source>
</evidence>
<dbReference type="SUPFAM" id="SSF82866">
    <property type="entry name" value="Multidrug efflux transporter AcrB transmembrane domain"/>
    <property type="match status" value="2"/>
</dbReference>
<evidence type="ECO:0000256" key="5">
    <source>
        <dbReference type="ARBA" id="ARBA00022519"/>
    </source>
</evidence>
<dbReference type="InterPro" id="IPR001036">
    <property type="entry name" value="Acrflvin-R"/>
</dbReference>
<keyword evidence="8 9" id="KW-0472">Membrane</keyword>
<dbReference type="RefSeq" id="WP_205101510.1">
    <property type="nucleotide sequence ID" value="NZ_JACJJC010000001.1"/>
</dbReference>
<evidence type="ECO:0000256" key="2">
    <source>
        <dbReference type="ARBA" id="ARBA00010942"/>
    </source>
</evidence>
<evidence type="ECO:0000313" key="10">
    <source>
        <dbReference type="EMBL" id="MBM6703130.1"/>
    </source>
</evidence>
<feature type="transmembrane region" description="Helical" evidence="9">
    <location>
        <begin position="538"/>
        <end position="557"/>
    </location>
</feature>
<dbReference type="InterPro" id="IPR004764">
    <property type="entry name" value="MdtF-like"/>
</dbReference>
<feature type="transmembrane region" description="Helical" evidence="9">
    <location>
        <begin position="367"/>
        <end position="391"/>
    </location>
</feature>
<feature type="transmembrane region" description="Helical" evidence="9">
    <location>
        <begin position="977"/>
        <end position="998"/>
    </location>
</feature>
<feature type="transmembrane region" description="Helical" evidence="9">
    <location>
        <begin position="877"/>
        <end position="895"/>
    </location>
</feature>
<feature type="transmembrane region" description="Helical" evidence="9">
    <location>
        <begin position="1004"/>
        <end position="1032"/>
    </location>
</feature>
<feature type="transmembrane region" description="Helical" evidence="9">
    <location>
        <begin position="12"/>
        <end position="33"/>
    </location>
</feature>
<keyword evidence="3 9" id="KW-0813">Transport</keyword>
<gene>
    <name evidence="10" type="ORF">H6A60_01190</name>
</gene>
<evidence type="ECO:0000313" key="11">
    <source>
        <dbReference type="Proteomes" id="UP000715095"/>
    </source>
</evidence>
<evidence type="ECO:0000256" key="8">
    <source>
        <dbReference type="ARBA" id="ARBA00023136"/>
    </source>
</evidence>
<evidence type="ECO:0000256" key="7">
    <source>
        <dbReference type="ARBA" id="ARBA00022989"/>
    </source>
</evidence>
<keyword evidence="4" id="KW-1003">Cell membrane</keyword>
<dbReference type="Pfam" id="PF00873">
    <property type="entry name" value="ACR_tran"/>
    <property type="match status" value="1"/>
</dbReference>
<feature type="transmembrane region" description="Helical" evidence="9">
    <location>
        <begin position="467"/>
        <end position="489"/>
    </location>
</feature>
<dbReference type="NCBIfam" id="TIGR00915">
    <property type="entry name" value="2A0602"/>
    <property type="match status" value="1"/>
</dbReference>
<dbReference type="PANTHER" id="PTHR32063:SF13">
    <property type="entry name" value="MULTIDRUG EFFLUX PUMP SUBUNIT ACRB-RELATED"/>
    <property type="match status" value="1"/>
</dbReference>
<feature type="transmembrane region" description="Helical" evidence="9">
    <location>
        <begin position="902"/>
        <end position="922"/>
    </location>
</feature>
<dbReference type="Gene3D" id="3.30.2090.10">
    <property type="entry name" value="Multidrug efflux transporter AcrB TolC docking domain, DN and DC subdomains"/>
    <property type="match status" value="2"/>
</dbReference>
<reference evidence="10 11" key="1">
    <citation type="journal article" date="2021" name="Sci. Rep.">
        <title>The distribution of antibiotic resistance genes in chicken gut microbiota commensals.</title>
        <authorList>
            <person name="Juricova H."/>
            <person name="Matiasovicova J."/>
            <person name="Kubasova T."/>
            <person name="Cejkova D."/>
            <person name="Rychlik I."/>
        </authorList>
    </citation>
    <scope>NUCLEOTIDE SEQUENCE [LARGE SCALE GENOMIC DNA]</scope>
    <source>
        <strain evidence="10 11">An829</strain>
    </source>
</reference>
<dbReference type="SUPFAM" id="SSF82714">
    <property type="entry name" value="Multidrug efflux transporter AcrB TolC docking domain, DN and DC subdomains"/>
    <property type="match status" value="2"/>
</dbReference>
<dbReference type="Gene3D" id="3.30.70.1430">
    <property type="entry name" value="Multidrug efflux transporter AcrB pore domain"/>
    <property type="match status" value="2"/>
</dbReference>
<feature type="transmembrane region" description="Helical" evidence="9">
    <location>
        <begin position="928"/>
        <end position="949"/>
    </location>
</feature>
<protein>
    <recommendedName>
        <fullName evidence="9">Efflux pump membrane transporter</fullName>
    </recommendedName>
</protein>
<proteinExistence type="inferred from homology"/>
<dbReference type="Gene3D" id="3.30.70.1320">
    <property type="entry name" value="Multidrug efflux transporter AcrB pore domain like"/>
    <property type="match status" value="1"/>
</dbReference>
<organism evidence="10 11">
    <name type="scientific">Sutterella massiliensis</name>
    <dbReference type="NCBI Taxonomy" id="1816689"/>
    <lineage>
        <taxon>Bacteria</taxon>
        <taxon>Pseudomonadati</taxon>
        <taxon>Pseudomonadota</taxon>
        <taxon>Betaproteobacteria</taxon>
        <taxon>Burkholderiales</taxon>
        <taxon>Sutterellaceae</taxon>
        <taxon>Sutterella</taxon>
    </lineage>
</organism>
<dbReference type="PRINTS" id="PR00702">
    <property type="entry name" value="ACRIFLAVINRP"/>
</dbReference>
<comment type="caution">
    <text evidence="10">The sequence shown here is derived from an EMBL/GenBank/DDBJ whole genome shotgun (WGS) entry which is preliminary data.</text>
</comment>
<name>A0ABS2DP31_9BURK</name>
<dbReference type="Gene3D" id="1.20.1640.10">
    <property type="entry name" value="Multidrug efflux transporter AcrB transmembrane domain"/>
    <property type="match status" value="2"/>
</dbReference>
<dbReference type="EMBL" id="JACJJC010000001">
    <property type="protein sequence ID" value="MBM6703130.1"/>
    <property type="molecule type" value="Genomic_DNA"/>
</dbReference>
<keyword evidence="5 9" id="KW-0997">Cell inner membrane</keyword>
<keyword evidence="6 9" id="KW-0812">Transmembrane</keyword>
<feature type="transmembrane region" description="Helical" evidence="9">
    <location>
        <begin position="439"/>
        <end position="461"/>
    </location>
</feature>
<accession>A0ABS2DP31</accession>
<dbReference type="SUPFAM" id="SSF82693">
    <property type="entry name" value="Multidrug efflux transporter AcrB pore domain, PN1, PN2, PC1 and PC2 subdomains"/>
    <property type="match status" value="3"/>
</dbReference>
<comment type="similarity">
    <text evidence="2 9">Belongs to the resistance-nodulation-cell division (RND) (TC 2.A.6) family.</text>
</comment>
<feature type="transmembrane region" description="Helical" evidence="9">
    <location>
        <begin position="341"/>
        <end position="360"/>
    </location>
</feature>
<keyword evidence="7 9" id="KW-1133">Transmembrane helix</keyword>
<sequence>MFSRFFIDRPVFSWVIAIVIMLAGLLSISTLPVSQYPEIAPPQVSITATYPGASAQTIENSVTQIIEQNLTGLDGYMYMSSESDSSGRISITVTFEAGTNPDMAQVQVQNKIQTAITSLPQVVQDLGVTIQKTSANFLMLVGLISTDHSLSATDLGDYLVANMQEPLARVSGVGEAQVFGAQYAMRIWLDPDKLVKYQLTPADVISAVEAQNAQVSTGSIAGQPTDGRQEYTATISSASMLETPEEFRNILLKVTQAGANVYLRDVAEVAIGQESYTAFGTYNGYPSAGMAIKLASGSNALETQAAVVAAVESMRPNFPPSVEVVYPFDTTPFVRAALHEVVKTLVEAIILVVFVMYLFLQNWRATIIPTIAVPVVLLGTFAMLAITGFSINMLTMFAMVLAIGLLVDDAIVVVENVERVMREDGSSPHDATVKSMGQITGALVGIAMVLSAVFIPMAFFGGSTGVIYRQFSITIVSAMALSVVIALTLTPSLCATMLKPIDHGEHMEKGGFFGWFNRGFELMTNAVRDLVEGLIKHPVVVFICYALVLAGVVLGFMKIPSAFMPAEDQGVALMQIQLPQGASMERTNREVKRIESFIAKTEENVLDSYFVVRGFSFAGSGQNMGLGFLKLKDWSERPDDSQSVTAMQRRVMGPLMMSPEFMNASTFIFPLPAVPELGVADGFDFYIQDLSGQGHAKLMDVRNAFLAEAAKDPRLTMVRHNGMDDTAQMRLNVDYEKLSALGLDVASVNSTLSTALAGTYVNDFIDRGRVKQVWMMGNASSRMQPEDLNRWHVRNNSGEMVPLSAFTSVSWEYGSPRLERFNGLAAVNIQGSPAVGVASGEAMNAVIEIAQRTFPQGYGISWNGISFQERQAGDQAASLYAISLLVIFLCLAALYESWSVPIAVLLVVPCGVVGALGLTWLLDMHNDVYFKVGLLTTVGLVSKNAILIVEFAKDLMAQGKDAVHAALEAVRLRLRPILMTSLAFGLGVFPLTVAHGAGSGAQNAIGVGVLGGMVTGTVLCVAMVPAFYVMVVKFSSFFSRKKPQDPSAPAQAA</sequence>
<evidence type="ECO:0000256" key="6">
    <source>
        <dbReference type="ARBA" id="ARBA00022692"/>
    </source>
</evidence>
<evidence type="ECO:0000256" key="4">
    <source>
        <dbReference type="ARBA" id="ARBA00022475"/>
    </source>
</evidence>
<feature type="transmembrane region" description="Helical" evidence="9">
    <location>
        <begin position="397"/>
        <end position="418"/>
    </location>
</feature>
<evidence type="ECO:0000256" key="1">
    <source>
        <dbReference type="ARBA" id="ARBA00004429"/>
    </source>
</evidence>
<evidence type="ECO:0000256" key="3">
    <source>
        <dbReference type="ARBA" id="ARBA00022448"/>
    </source>
</evidence>
<dbReference type="Gene3D" id="3.30.70.1440">
    <property type="entry name" value="Multidrug efflux transporter AcrB pore domain"/>
    <property type="match status" value="1"/>
</dbReference>